<accession>A0A1L9PA43</accession>
<gene>
    <name evidence="1" type="ORF">ASPVEDRAFT_37777</name>
</gene>
<keyword evidence="2" id="KW-1185">Reference proteome</keyword>
<dbReference type="GeneID" id="63727081"/>
<reference evidence="2" key="1">
    <citation type="journal article" date="2017" name="Genome Biol.">
        <title>Comparative genomics reveals high biological diversity and specific adaptations in the industrially and medically important fungal genus Aspergillus.</title>
        <authorList>
            <person name="de Vries R.P."/>
            <person name="Riley R."/>
            <person name="Wiebenga A."/>
            <person name="Aguilar-Osorio G."/>
            <person name="Amillis S."/>
            <person name="Uchima C.A."/>
            <person name="Anderluh G."/>
            <person name="Asadollahi M."/>
            <person name="Askin M."/>
            <person name="Barry K."/>
            <person name="Battaglia E."/>
            <person name="Bayram O."/>
            <person name="Benocci T."/>
            <person name="Braus-Stromeyer S.A."/>
            <person name="Caldana C."/>
            <person name="Canovas D."/>
            <person name="Cerqueira G.C."/>
            <person name="Chen F."/>
            <person name="Chen W."/>
            <person name="Choi C."/>
            <person name="Clum A."/>
            <person name="Dos Santos R.A."/>
            <person name="Damasio A.R."/>
            <person name="Diallinas G."/>
            <person name="Emri T."/>
            <person name="Fekete E."/>
            <person name="Flipphi M."/>
            <person name="Freyberg S."/>
            <person name="Gallo A."/>
            <person name="Gournas C."/>
            <person name="Habgood R."/>
            <person name="Hainaut M."/>
            <person name="Harispe M.L."/>
            <person name="Henrissat B."/>
            <person name="Hilden K.S."/>
            <person name="Hope R."/>
            <person name="Hossain A."/>
            <person name="Karabika E."/>
            <person name="Karaffa L."/>
            <person name="Karanyi Z."/>
            <person name="Krasevec N."/>
            <person name="Kuo A."/>
            <person name="Kusch H."/>
            <person name="LaButti K."/>
            <person name="Lagendijk E.L."/>
            <person name="Lapidus A."/>
            <person name="Levasseur A."/>
            <person name="Lindquist E."/>
            <person name="Lipzen A."/>
            <person name="Logrieco A.F."/>
            <person name="MacCabe A."/>
            <person name="Maekelae M.R."/>
            <person name="Malavazi I."/>
            <person name="Melin P."/>
            <person name="Meyer V."/>
            <person name="Mielnichuk N."/>
            <person name="Miskei M."/>
            <person name="Molnar A.P."/>
            <person name="Mule G."/>
            <person name="Ngan C.Y."/>
            <person name="Orejas M."/>
            <person name="Orosz E."/>
            <person name="Ouedraogo J.P."/>
            <person name="Overkamp K.M."/>
            <person name="Park H.-S."/>
            <person name="Perrone G."/>
            <person name="Piumi F."/>
            <person name="Punt P.J."/>
            <person name="Ram A.F."/>
            <person name="Ramon A."/>
            <person name="Rauscher S."/>
            <person name="Record E."/>
            <person name="Riano-Pachon D.M."/>
            <person name="Robert V."/>
            <person name="Roehrig J."/>
            <person name="Ruller R."/>
            <person name="Salamov A."/>
            <person name="Salih N.S."/>
            <person name="Samson R.A."/>
            <person name="Sandor E."/>
            <person name="Sanguinetti M."/>
            <person name="Schuetze T."/>
            <person name="Sepcic K."/>
            <person name="Shelest E."/>
            <person name="Sherlock G."/>
            <person name="Sophianopoulou V."/>
            <person name="Squina F.M."/>
            <person name="Sun H."/>
            <person name="Susca A."/>
            <person name="Todd R.B."/>
            <person name="Tsang A."/>
            <person name="Unkles S.E."/>
            <person name="van de Wiele N."/>
            <person name="van Rossen-Uffink D."/>
            <person name="Oliveira J.V."/>
            <person name="Vesth T.C."/>
            <person name="Visser J."/>
            <person name="Yu J.-H."/>
            <person name="Zhou M."/>
            <person name="Andersen M.R."/>
            <person name="Archer D.B."/>
            <person name="Baker S.E."/>
            <person name="Benoit I."/>
            <person name="Brakhage A.A."/>
            <person name="Braus G.H."/>
            <person name="Fischer R."/>
            <person name="Frisvad J.C."/>
            <person name="Goldman G.H."/>
            <person name="Houbraken J."/>
            <person name="Oakley B."/>
            <person name="Pocsi I."/>
            <person name="Scazzocchio C."/>
            <person name="Seiboth B."/>
            <person name="vanKuyk P.A."/>
            <person name="Wortman J."/>
            <person name="Dyer P.S."/>
            <person name="Grigoriev I.V."/>
        </authorList>
    </citation>
    <scope>NUCLEOTIDE SEQUENCE [LARGE SCALE GENOMIC DNA]</scope>
    <source>
        <strain evidence="2">CBS 583.65</strain>
    </source>
</reference>
<dbReference type="EMBL" id="KV878126">
    <property type="protein sequence ID" value="OJI98345.1"/>
    <property type="molecule type" value="Genomic_DNA"/>
</dbReference>
<dbReference type="AlphaFoldDB" id="A0A1L9PA43"/>
<proteinExistence type="predicted"/>
<organism evidence="1 2">
    <name type="scientific">Aspergillus versicolor CBS 583.65</name>
    <dbReference type="NCBI Taxonomy" id="1036611"/>
    <lineage>
        <taxon>Eukaryota</taxon>
        <taxon>Fungi</taxon>
        <taxon>Dikarya</taxon>
        <taxon>Ascomycota</taxon>
        <taxon>Pezizomycotina</taxon>
        <taxon>Eurotiomycetes</taxon>
        <taxon>Eurotiomycetidae</taxon>
        <taxon>Eurotiales</taxon>
        <taxon>Aspergillaceae</taxon>
        <taxon>Aspergillus</taxon>
        <taxon>Aspergillus subgen. Nidulantes</taxon>
    </lineage>
</organism>
<evidence type="ECO:0000313" key="2">
    <source>
        <dbReference type="Proteomes" id="UP000184073"/>
    </source>
</evidence>
<dbReference type="RefSeq" id="XP_040664108.1">
    <property type="nucleotide sequence ID" value="XM_040811570.1"/>
</dbReference>
<sequence length="131" mass="14788">MYPISALLAFVIGTPGYPSNSQGFCEPGIRYPSQKRMKKGIYSIWVHGQDELIHNISPNNMDRPKHRGPSLLEWAGASLTTKYQNMEGDLQFRTSYAAGTNKMGSRKCTHRTSLFPSSLIIKWKARWGVIL</sequence>
<protein>
    <submittedName>
        <fullName evidence="1">Uncharacterized protein</fullName>
    </submittedName>
</protein>
<evidence type="ECO:0000313" key="1">
    <source>
        <dbReference type="EMBL" id="OJI98345.1"/>
    </source>
</evidence>
<name>A0A1L9PA43_ASPVE</name>
<dbReference type="Proteomes" id="UP000184073">
    <property type="component" value="Unassembled WGS sequence"/>
</dbReference>
<dbReference type="VEuPathDB" id="FungiDB:ASPVEDRAFT_37777"/>